<dbReference type="PANTHER" id="PTHR43126:SF1">
    <property type="entry name" value="D-ALANYL-D-ALANINE DIPEPTIDASE"/>
    <property type="match status" value="1"/>
</dbReference>
<keyword evidence="6" id="KW-0482">Metalloprotease</keyword>
<dbReference type="Pfam" id="PF01427">
    <property type="entry name" value="Peptidase_M15"/>
    <property type="match status" value="2"/>
</dbReference>
<dbReference type="Proteomes" id="UP000887574">
    <property type="component" value="Unplaced"/>
</dbReference>
<evidence type="ECO:0000256" key="4">
    <source>
        <dbReference type="ARBA" id="ARBA00022833"/>
    </source>
</evidence>
<accession>A0A915DU24</accession>
<evidence type="ECO:0000256" key="6">
    <source>
        <dbReference type="ARBA" id="ARBA00023049"/>
    </source>
</evidence>
<keyword evidence="1" id="KW-0645">Protease</keyword>
<dbReference type="InterPro" id="IPR000755">
    <property type="entry name" value="A_A_dipeptidase"/>
</dbReference>
<reference evidence="9" key="1">
    <citation type="submission" date="2022-11" db="UniProtKB">
        <authorList>
            <consortium name="WormBaseParasite"/>
        </authorList>
    </citation>
    <scope>IDENTIFICATION</scope>
</reference>
<dbReference type="GO" id="GO:0046872">
    <property type="term" value="F:metal ion binding"/>
    <property type="evidence" value="ECO:0007669"/>
    <property type="project" value="UniProtKB-KW"/>
</dbReference>
<sequence>MSNENRLVFVKKFIADIQINLLYNSQNNFTENRLYGYTDDTSAMLKLETVKALKKVQDKLAGSHYSLLIYDAYHPQMTDELFTNRFAWERYYPFGKNEKHERYLEIKAKNRKGYTVDLTLIKAENIGQLSKPVNWKKQNIKYEKEIDYMEDGSVDMGCSFDTFDECSAHGYWGISDKQKENREILKSAMEKHGFTASPEVWWQYTLSNTHKKEQHNFGVQKEKNCRKSLYL</sequence>
<keyword evidence="8" id="KW-1185">Reference proteome</keyword>
<evidence type="ECO:0000256" key="1">
    <source>
        <dbReference type="ARBA" id="ARBA00022670"/>
    </source>
</evidence>
<protein>
    <submittedName>
        <fullName evidence="9">D-Ala-D-Ala dipeptidase</fullName>
    </submittedName>
</protein>
<evidence type="ECO:0000256" key="3">
    <source>
        <dbReference type="ARBA" id="ARBA00022801"/>
    </source>
</evidence>
<dbReference type="AlphaFoldDB" id="A0A915DU24"/>
<organism evidence="8 9">
    <name type="scientific">Ditylenchus dipsaci</name>
    <dbReference type="NCBI Taxonomy" id="166011"/>
    <lineage>
        <taxon>Eukaryota</taxon>
        <taxon>Metazoa</taxon>
        <taxon>Ecdysozoa</taxon>
        <taxon>Nematoda</taxon>
        <taxon>Chromadorea</taxon>
        <taxon>Rhabditida</taxon>
        <taxon>Tylenchina</taxon>
        <taxon>Tylenchomorpha</taxon>
        <taxon>Sphaerularioidea</taxon>
        <taxon>Anguinidae</taxon>
        <taxon>Anguininae</taxon>
        <taxon>Ditylenchus</taxon>
    </lineage>
</organism>
<keyword evidence="4" id="KW-0862">Zinc</keyword>
<proteinExistence type="predicted"/>
<dbReference type="PANTHER" id="PTHR43126">
    <property type="entry name" value="D-ALANYL-D-ALANINE DIPEPTIDASE"/>
    <property type="match status" value="1"/>
</dbReference>
<keyword evidence="7" id="KW-0961">Cell wall biogenesis/degradation</keyword>
<keyword evidence="5" id="KW-0224">Dipeptidase</keyword>
<dbReference type="GO" id="GO:0006508">
    <property type="term" value="P:proteolysis"/>
    <property type="evidence" value="ECO:0007669"/>
    <property type="project" value="UniProtKB-KW"/>
</dbReference>
<dbReference type="GO" id="GO:0008237">
    <property type="term" value="F:metallopeptidase activity"/>
    <property type="evidence" value="ECO:0007669"/>
    <property type="project" value="UniProtKB-KW"/>
</dbReference>
<dbReference type="GO" id="GO:0071555">
    <property type="term" value="P:cell wall organization"/>
    <property type="evidence" value="ECO:0007669"/>
    <property type="project" value="UniProtKB-KW"/>
</dbReference>
<dbReference type="SUPFAM" id="SSF55166">
    <property type="entry name" value="Hedgehog/DD-peptidase"/>
    <property type="match status" value="1"/>
</dbReference>
<dbReference type="Gene3D" id="3.30.1380.10">
    <property type="match status" value="1"/>
</dbReference>
<keyword evidence="2" id="KW-0479">Metal-binding</keyword>
<dbReference type="GO" id="GO:0016805">
    <property type="term" value="F:dipeptidase activity"/>
    <property type="evidence" value="ECO:0007669"/>
    <property type="project" value="UniProtKB-KW"/>
</dbReference>
<evidence type="ECO:0000256" key="5">
    <source>
        <dbReference type="ARBA" id="ARBA00022997"/>
    </source>
</evidence>
<evidence type="ECO:0000256" key="2">
    <source>
        <dbReference type="ARBA" id="ARBA00022723"/>
    </source>
</evidence>
<evidence type="ECO:0000313" key="9">
    <source>
        <dbReference type="WBParaSite" id="jg22827"/>
    </source>
</evidence>
<dbReference type="WBParaSite" id="jg22827">
    <property type="protein sequence ID" value="jg22827"/>
    <property type="gene ID" value="jg22827"/>
</dbReference>
<evidence type="ECO:0000313" key="8">
    <source>
        <dbReference type="Proteomes" id="UP000887574"/>
    </source>
</evidence>
<keyword evidence="3" id="KW-0378">Hydrolase</keyword>
<evidence type="ECO:0000256" key="7">
    <source>
        <dbReference type="ARBA" id="ARBA00023316"/>
    </source>
</evidence>
<dbReference type="InterPro" id="IPR009045">
    <property type="entry name" value="Zn_M74/Hedgehog-like"/>
</dbReference>
<name>A0A915DU24_9BILA</name>